<dbReference type="AlphaFoldDB" id="A0A443HJH1"/>
<dbReference type="PANTHER" id="PTHR19372">
    <property type="entry name" value="SULFITE REDUCTASE"/>
    <property type="match status" value="1"/>
</dbReference>
<dbReference type="InterPro" id="IPR036374">
    <property type="entry name" value="OxRdtase_Mopterin-bd_sf"/>
</dbReference>
<keyword evidence="4" id="KW-0560">Oxidoreductase</keyword>
<feature type="domain" description="Moybdenum cofactor oxidoreductase dimerisation" evidence="6">
    <location>
        <begin position="260"/>
        <end position="374"/>
    </location>
</feature>
<dbReference type="VEuPathDB" id="FungiDB:C8Q69DRAFT_480697"/>
<dbReference type="GeneID" id="39600819"/>
<dbReference type="InterPro" id="IPR008335">
    <property type="entry name" value="Mopterin_OxRdtase_euk"/>
</dbReference>
<dbReference type="GO" id="GO:0020037">
    <property type="term" value="F:heme binding"/>
    <property type="evidence" value="ECO:0007669"/>
    <property type="project" value="TreeGrafter"/>
</dbReference>
<dbReference type="SUPFAM" id="SSF56524">
    <property type="entry name" value="Oxidoreductase molybdopterin-binding domain"/>
    <property type="match status" value="1"/>
</dbReference>
<evidence type="ECO:0000256" key="2">
    <source>
        <dbReference type="ARBA" id="ARBA00022505"/>
    </source>
</evidence>
<dbReference type="Pfam" id="PF00174">
    <property type="entry name" value="Oxidored_molyb"/>
    <property type="match status" value="1"/>
</dbReference>
<dbReference type="PANTHER" id="PTHR19372:SF7">
    <property type="entry name" value="SULFITE OXIDASE, MITOCHONDRIAL"/>
    <property type="match status" value="1"/>
</dbReference>
<feature type="domain" description="Oxidoreductase molybdopterin-binding" evidence="5">
    <location>
        <begin position="47"/>
        <end position="232"/>
    </location>
</feature>
<dbReference type="GO" id="GO:0006790">
    <property type="term" value="P:sulfur compound metabolic process"/>
    <property type="evidence" value="ECO:0007669"/>
    <property type="project" value="TreeGrafter"/>
</dbReference>
<dbReference type="Gene3D" id="3.90.420.10">
    <property type="entry name" value="Oxidoreductase, molybdopterin-binding domain"/>
    <property type="match status" value="1"/>
</dbReference>
<reference evidence="7 8" key="1">
    <citation type="journal article" date="2018" name="Front. Microbiol.">
        <title>Genomic and genetic insights into a cosmopolitan fungus, Paecilomyces variotii (Eurotiales).</title>
        <authorList>
            <person name="Urquhart A.S."/>
            <person name="Mondo S.J."/>
            <person name="Makela M.R."/>
            <person name="Hane J.K."/>
            <person name="Wiebenga A."/>
            <person name="He G."/>
            <person name="Mihaltcheva S."/>
            <person name="Pangilinan J."/>
            <person name="Lipzen A."/>
            <person name="Barry K."/>
            <person name="de Vries R.P."/>
            <person name="Grigoriev I.V."/>
            <person name="Idnurm A."/>
        </authorList>
    </citation>
    <scope>NUCLEOTIDE SEQUENCE [LARGE SCALE GENOMIC DNA]</scope>
    <source>
        <strain evidence="7 8">CBS 101075</strain>
    </source>
</reference>
<evidence type="ECO:0000313" key="8">
    <source>
        <dbReference type="Proteomes" id="UP000283841"/>
    </source>
</evidence>
<dbReference type="Proteomes" id="UP000283841">
    <property type="component" value="Unassembled WGS sequence"/>
</dbReference>
<evidence type="ECO:0000259" key="5">
    <source>
        <dbReference type="Pfam" id="PF00174"/>
    </source>
</evidence>
<accession>A0A443HJH1</accession>
<proteinExistence type="predicted"/>
<dbReference type="RefSeq" id="XP_028481579.1">
    <property type="nucleotide sequence ID" value="XM_028631542.1"/>
</dbReference>
<dbReference type="EMBL" id="RCNU01000015">
    <property type="protein sequence ID" value="RWQ91934.1"/>
    <property type="molecule type" value="Genomic_DNA"/>
</dbReference>
<evidence type="ECO:0000256" key="4">
    <source>
        <dbReference type="ARBA" id="ARBA00023002"/>
    </source>
</evidence>
<dbReference type="STRING" id="264951.A0A443HJH1"/>
<sequence>MATATTTEYRRQKIEYSVDKPLNKEPPVKKLISSFITPEDAAYDRNHGPIPHLAGEKHRVVVDGIVSRPLSLSMDDLRTKYPQHEVICALQCAGNRRHTMRTLLKEVEGIDWMDAAVMNCKWKGPRLRDILNAAGVRSIVKPAKGAKSGLHVAFSCYAVQCQNDDWFGGSIDLDTCLSLDAEVILALEMNDKPLSPKHGYPVRVVIPGVAGARWVKWLDRITVQQEESSNFYEQHDYKILPPEVVDSKIAEKYWNKVPPMTDMPINSVIAVPDDNETVSLSPSGTIEVRGYAVPRGDQGPVTRVEVSTDDGKSWSEAEIQSKHVNKWSWVLWKASIRIEKGRGKQILSRATDAGGNTQQKHSQWNLRGVGYNGYGVSRNLTIV</sequence>
<dbReference type="Gene3D" id="2.60.40.650">
    <property type="match status" value="1"/>
</dbReference>
<dbReference type="InterPro" id="IPR014756">
    <property type="entry name" value="Ig_E-set"/>
</dbReference>
<evidence type="ECO:0000256" key="3">
    <source>
        <dbReference type="ARBA" id="ARBA00022723"/>
    </source>
</evidence>
<keyword evidence="3" id="KW-0479">Metal-binding</keyword>
<name>A0A443HJH1_BYSSP</name>
<comment type="cofactor">
    <cofactor evidence="1">
        <name>Mo-molybdopterin</name>
        <dbReference type="ChEBI" id="CHEBI:71302"/>
    </cofactor>
</comment>
<dbReference type="GO" id="GO:0043546">
    <property type="term" value="F:molybdopterin cofactor binding"/>
    <property type="evidence" value="ECO:0007669"/>
    <property type="project" value="TreeGrafter"/>
</dbReference>
<dbReference type="Pfam" id="PF03404">
    <property type="entry name" value="Mo-co_dimer"/>
    <property type="match status" value="1"/>
</dbReference>
<dbReference type="PRINTS" id="PR00407">
    <property type="entry name" value="EUMOPTERIN"/>
</dbReference>
<dbReference type="FunFam" id="3.90.420.10:FF:000002">
    <property type="entry name" value="sulfite oxidase, mitochondrial"/>
    <property type="match status" value="1"/>
</dbReference>
<protein>
    <submittedName>
        <fullName evidence="7">Sulfite oxidase, molybdopterin-binding component</fullName>
    </submittedName>
</protein>
<keyword evidence="8" id="KW-1185">Reference proteome</keyword>
<dbReference type="InterPro" id="IPR000572">
    <property type="entry name" value="OxRdtase_Mopterin-bd_dom"/>
</dbReference>
<dbReference type="GO" id="GO:0030151">
    <property type="term" value="F:molybdenum ion binding"/>
    <property type="evidence" value="ECO:0007669"/>
    <property type="project" value="InterPro"/>
</dbReference>
<dbReference type="GO" id="GO:0008482">
    <property type="term" value="F:sulfite oxidase activity"/>
    <property type="evidence" value="ECO:0007669"/>
    <property type="project" value="TreeGrafter"/>
</dbReference>
<dbReference type="GO" id="GO:0005739">
    <property type="term" value="C:mitochondrion"/>
    <property type="evidence" value="ECO:0007669"/>
    <property type="project" value="TreeGrafter"/>
</dbReference>
<evidence type="ECO:0000259" key="6">
    <source>
        <dbReference type="Pfam" id="PF03404"/>
    </source>
</evidence>
<evidence type="ECO:0000313" key="7">
    <source>
        <dbReference type="EMBL" id="RWQ91934.1"/>
    </source>
</evidence>
<evidence type="ECO:0000256" key="1">
    <source>
        <dbReference type="ARBA" id="ARBA00001924"/>
    </source>
</evidence>
<dbReference type="SUPFAM" id="SSF81296">
    <property type="entry name" value="E set domains"/>
    <property type="match status" value="1"/>
</dbReference>
<keyword evidence="2" id="KW-0500">Molybdenum</keyword>
<organism evidence="7 8">
    <name type="scientific">Byssochlamys spectabilis</name>
    <name type="common">Paecilomyces variotii</name>
    <dbReference type="NCBI Taxonomy" id="264951"/>
    <lineage>
        <taxon>Eukaryota</taxon>
        <taxon>Fungi</taxon>
        <taxon>Dikarya</taxon>
        <taxon>Ascomycota</taxon>
        <taxon>Pezizomycotina</taxon>
        <taxon>Eurotiomycetes</taxon>
        <taxon>Eurotiomycetidae</taxon>
        <taxon>Eurotiales</taxon>
        <taxon>Thermoascaceae</taxon>
        <taxon>Paecilomyces</taxon>
    </lineage>
</organism>
<dbReference type="InterPro" id="IPR005066">
    <property type="entry name" value="MoCF_OxRdtse_dimer"/>
</dbReference>
<gene>
    <name evidence="7" type="ORF">C8Q69DRAFT_480697</name>
</gene>
<comment type="caution">
    <text evidence="7">The sequence shown here is derived from an EMBL/GenBank/DDBJ whole genome shotgun (WGS) entry which is preliminary data.</text>
</comment>